<organism evidence="1 2">
    <name type="scientific">Citrobacter portucalensis</name>
    <dbReference type="NCBI Taxonomy" id="1639133"/>
    <lineage>
        <taxon>Bacteria</taxon>
        <taxon>Pseudomonadati</taxon>
        <taxon>Pseudomonadota</taxon>
        <taxon>Gammaproteobacteria</taxon>
        <taxon>Enterobacterales</taxon>
        <taxon>Enterobacteriaceae</taxon>
        <taxon>Citrobacter</taxon>
        <taxon>Citrobacter freundii complex</taxon>
    </lineage>
</organism>
<gene>
    <name evidence="1" type="ORF">D3H66_26705</name>
</gene>
<evidence type="ECO:0000313" key="2">
    <source>
        <dbReference type="Proteomes" id="UP000323297"/>
    </source>
</evidence>
<reference evidence="1 2" key="1">
    <citation type="submission" date="2019-08" db="EMBL/GenBank/DDBJ databases">
        <title>Draft genome sequence of Citrobacter portucalensis strain isolated from green turtle.</title>
        <authorList>
            <person name="Fernandes M.R."/>
            <person name="Sellera F.P."/>
            <person name="Goldeberg D.W."/>
            <person name="Costa D.C."/>
            <person name="Lincopan N."/>
        </authorList>
    </citation>
    <scope>NUCLEOTIDE SEQUENCE [LARGE SCALE GENOMIC DNA]</scope>
    <source>
        <strain evidence="1 2">TV06</strain>
    </source>
</reference>
<protein>
    <submittedName>
        <fullName evidence="1">[formate-C-acetyltransferase]-activating enzyme</fullName>
    </submittedName>
</protein>
<dbReference type="AlphaFoldDB" id="A0A5B0SQM0"/>
<evidence type="ECO:0000313" key="1">
    <source>
        <dbReference type="EMBL" id="KAA1139483.1"/>
    </source>
</evidence>
<accession>A0A5B0SQM0</accession>
<dbReference type="GO" id="GO:0016740">
    <property type="term" value="F:transferase activity"/>
    <property type="evidence" value="ECO:0007669"/>
    <property type="project" value="UniProtKB-KW"/>
</dbReference>
<dbReference type="EMBL" id="VTZD01000229">
    <property type="protein sequence ID" value="KAA1139483.1"/>
    <property type="molecule type" value="Genomic_DNA"/>
</dbReference>
<sequence length="31" mass="3613">MNCEVIDARGEEFARICNIQRYSLIDVQGIR</sequence>
<dbReference type="Proteomes" id="UP000323297">
    <property type="component" value="Unassembled WGS sequence"/>
</dbReference>
<feature type="non-terminal residue" evidence="1">
    <location>
        <position position="31"/>
    </location>
</feature>
<keyword evidence="1" id="KW-0808">Transferase</keyword>
<name>A0A5B0SQM0_9ENTR</name>
<comment type="caution">
    <text evidence="1">The sequence shown here is derived from an EMBL/GenBank/DDBJ whole genome shotgun (WGS) entry which is preliminary data.</text>
</comment>
<proteinExistence type="predicted"/>